<organism evidence="2 3">
    <name type="scientific">Mycolicibacter engbaekii</name>
    <dbReference type="NCBI Taxonomy" id="188915"/>
    <lineage>
        <taxon>Bacteria</taxon>
        <taxon>Bacillati</taxon>
        <taxon>Actinomycetota</taxon>
        <taxon>Actinomycetes</taxon>
        <taxon>Mycobacteriales</taxon>
        <taxon>Mycobacteriaceae</taxon>
        <taxon>Mycolicibacter</taxon>
    </lineage>
</organism>
<protein>
    <submittedName>
        <fullName evidence="2">Ankyrin</fullName>
    </submittedName>
</protein>
<dbReference type="Gene3D" id="1.25.40.20">
    <property type="entry name" value="Ankyrin repeat-containing domain"/>
    <property type="match status" value="1"/>
</dbReference>
<dbReference type="EMBL" id="LQOT01000025">
    <property type="protein sequence ID" value="ORV49009.1"/>
    <property type="molecule type" value="Genomic_DNA"/>
</dbReference>
<dbReference type="Pfam" id="PF13857">
    <property type="entry name" value="Ank_5"/>
    <property type="match status" value="1"/>
</dbReference>
<evidence type="ECO:0000313" key="3">
    <source>
        <dbReference type="Proteomes" id="UP000193465"/>
    </source>
</evidence>
<keyword evidence="3" id="KW-1185">Reference proteome</keyword>
<reference evidence="2 3" key="1">
    <citation type="submission" date="2016-01" db="EMBL/GenBank/DDBJ databases">
        <title>The new phylogeny of the genus Mycobacterium.</title>
        <authorList>
            <person name="Tarcisio F."/>
            <person name="Conor M."/>
            <person name="Antonella G."/>
            <person name="Elisabetta G."/>
            <person name="Giulia F.S."/>
            <person name="Sara T."/>
            <person name="Anna F."/>
            <person name="Clotilde B."/>
            <person name="Roberto B."/>
            <person name="Veronica D.S."/>
            <person name="Fabio R."/>
            <person name="Monica P."/>
            <person name="Olivier J."/>
            <person name="Enrico T."/>
            <person name="Nicola S."/>
        </authorList>
    </citation>
    <scope>NUCLEOTIDE SEQUENCE [LARGE SCALE GENOMIC DNA]</scope>
    <source>
        <strain evidence="2 3">ATCC 27353</strain>
    </source>
</reference>
<sequence>MDEPPLDWPGVLDPSLLPEEVSAAGHKMADAADAGDWPALFDLLDAVPALNVNQWRPGSPEWITPLHHAARHGAADVVAELVERGALRSLRDARGWTARDTALDQRHPLPLIRLLTPPPSPHSVERVRALDANLEWAIDGTIRTTQIFSDLTDHQLRRTLRYPPVAVLHEAHRWSVHVAIPGIASGIRVRLRRGYLETESAGRVQVITHRGAVLVTDPTAATGEQAGQVA</sequence>
<dbReference type="STRING" id="188915.AWC02_07965"/>
<dbReference type="PROSITE" id="PS50088">
    <property type="entry name" value="ANK_REPEAT"/>
    <property type="match status" value="1"/>
</dbReference>
<evidence type="ECO:0000313" key="2">
    <source>
        <dbReference type="EMBL" id="ORV49009.1"/>
    </source>
</evidence>
<dbReference type="SUPFAM" id="SSF48403">
    <property type="entry name" value="Ankyrin repeat"/>
    <property type="match status" value="1"/>
</dbReference>
<keyword evidence="1" id="KW-0040">ANK repeat</keyword>
<evidence type="ECO:0000256" key="1">
    <source>
        <dbReference type="PROSITE-ProRule" id="PRU00023"/>
    </source>
</evidence>
<accession>A0A1X1TX67</accession>
<gene>
    <name evidence="2" type="ORF">AWC02_07965</name>
</gene>
<dbReference type="RefSeq" id="WP_085128178.1">
    <property type="nucleotide sequence ID" value="NZ_LQOT01000025.1"/>
</dbReference>
<dbReference type="InterPro" id="IPR002110">
    <property type="entry name" value="Ankyrin_rpt"/>
</dbReference>
<dbReference type="SMART" id="SM00248">
    <property type="entry name" value="ANK"/>
    <property type="match status" value="1"/>
</dbReference>
<dbReference type="Proteomes" id="UP000193465">
    <property type="component" value="Unassembled WGS sequence"/>
</dbReference>
<dbReference type="PROSITE" id="PS50297">
    <property type="entry name" value="ANK_REP_REGION"/>
    <property type="match status" value="1"/>
</dbReference>
<proteinExistence type="predicted"/>
<dbReference type="InterPro" id="IPR036770">
    <property type="entry name" value="Ankyrin_rpt-contain_sf"/>
</dbReference>
<dbReference type="AlphaFoldDB" id="A0A1X1TX67"/>
<name>A0A1X1TX67_9MYCO</name>
<feature type="repeat" description="ANK" evidence="1">
    <location>
        <begin position="61"/>
        <end position="93"/>
    </location>
</feature>
<comment type="caution">
    <text evidence="2">The sequence shown here is derived from an EMBL/GenBank/DDBJ whole genome shotgun (WGS) entry which is preliminary data.</text>
</comment>